<evidence type="ECO:0000256" key="15">
    <source>
        <dbReference type="PIRNR" id="PIRNR028973"/>
    </source>
</evidence>
<dbReference type="Pfam" id="PF11969">
    <property type="entry name" value="DcpS_C"/>
    <property type="match status" value="1"/>
</dbReference>
<protein>
    <recommendedName>
        <fullName evidence="6 15">m7GpppX diphosphatase</fullName>
        <ecNumber evidence="5 15">3.6.1.59</ecNumber>
    </recommendedName>
</protein>
<dbReference type="GO" id="GO:0005634">
    <property type="term" value="C:nucleus"/>
    <property type="evidence" value="ECO:0007669"/>
    <property type="project" value="UniProtKB-SubCell"/>
</dbReference>
<comment type="function">
    <text evidence="15">Decapping scavenger enzyme that catalyzes the cleavage of a residual cap structure following the degradation of mRNAs by the 3'-&gt;5' exosome-mediated mRNA decay pathway.</text>
</comment>
<evidence type="ECO:0000256" key="1">
    <source>
        <dbReference type="ARBA" id="ARBA00004123"/>
    </source>
</evidence>
<dbReference type="PANTHER" id="PTHR12978:SF0">
    <property type="entry name" value="M7GPPPX DIPHOSPHATASE"/>
    <property type="match status" value="1"/>
</dbReference>
<dbReference type="Proteomes" id="UP001186944">
    <property type="component" value="Unassembled WGS sequence"/>
</dbReference>
<comment type="catalytic activity">
    <reaction evidence="14 15">
        <text>a 5'-end (N(7)-methyl 5'-triphosphoguanosine)-ribonucleoside in mRNA + H2O = N(7)-methyl-GMP + a 5'-end diphospho-ribonucleoside in mRNA + 2 H(+)</text>
        <dbReference type="Rhea" id="RHEA:65388"/>
        <dbReference type="Rhea" id="RHEA-COMP:17165"/>
        <dbReference type="Rhea" id="RHEA-COMP:17167"/>
        <dbReference type="ChEBI" id="CHEBI:15377"/>
        <dbReference type="ChEBI" id="CHEBI:15378"/>
        <dbReference type="ChEBI" id="CHEBI:58285"/>
        <dbReference type="ChEBI" id="CHEBI:156461"/>
        <dbReference type="ChEBI" id="CHEBI:167616"/>
        <dbReference type="EC" id="3.6.1.59"/>
    </reaction>
</comment>
<comment type="caution">
    <text evidence="18">The sequence shown here is derived from an EMBL/GenBank/DDBJ whole genome shotgun (WGS) entry which is preliminary data.</text>
</comment>
<dbReference type="AlphaFoldDB" id="A0AA88YKH5"/>
<sequence>MEGKEEHVPLKKRKVEQDFTEKDFAEKLQSFRGFQTVKVLRESNANKCLFLHGKLNGQDAVVLLEKSPFDKEKVDELMNENTSLVETLKNDIYSTYTAFPEKSLNAVKATLIHPATPKHITKYTDQEAFVVHETEDIYQSVTLPYIESQAFSIQWVYNILEKKTESDRIVYEDDSPEVGFILLPDMKWDRKDIDALYLQAVVHKHGVKSLRDLDQSYLPLLRNILTKGEAAIKNKYGIPRSKLKVYIHYQPSYYHFHVHFTHVKLENPGFEADRAHLLSDVIENIEMKSDFYQHKTLTYKVREQDKLYQALKEYGYFEKEDNKS</sequence>
<feature type="active site" description="Nucleophile" evidence="16">
    <location>
        <position position="257"/>
    </location>
</feature>
<evidence type="ECO:0000256" key="9">
    <source>
        <dbReference type="ARBA" id="ARBA00022664"/>
    </source>
</evidence>
<gene>
    <name evidence="18" type="ORF">FSP39_018548</name>
</gene>
<dbReference type="FunFam" id="3.30.200.40:FF:000001">
    <property type="entry name" value="m7GpppX diphosphatase"/>
    <property type="match status" value="1"/>
</dbReference>
<reference evidence="18" key="1">
    <citation type="submission" date="2019-08" db="EMBL/GenBank/DDBJ databases">
        <title>The improved chromosome-level genome for the pearl oyster Pinctada fucata martensii using PacBio sequencing and Hi-C.</title>
        <authorList>
            <person name="Zheng Z."/>
        </authorList>
    </citation>
    <scope>NUCLEOTIDE SEQUENCE</scope>
    <source>
        <strain evidence="18">ZZ-2019</strain>
        <tissue evidence="18">Adductor muscle</tissue>
    </source>
</reference>
<evidence type="ECO:0000256" key="5">
    <source>
        <dbReference type="ARBA" id="ARBA00012520"/>
    </source>
</evidence>
<dbReference type="InterPro" id="IPR011145">
    <property type="entry name" value="Scavenger_mRNA_decap_enz_N"/>
</dbReference>
<dbReference type="GO" id="GO:0008380">
    <property type="term" value="P:RNA splicing"/>
    <property type="evidence" value="ECO:0007669"/>
    <property type="project" value="UniProtKB-KW"/>
</dbReference>
<evidence type="ECO:0000256" key="3">
    <source>
        <dbReference type="ARBA" id="ARBA00010208"/>
    </source>
</evidence>
<name>A0AA88YKH5_PINIB</name>
<dbReference type="SUPFAM" id="SSF102860">
    <property type="entry name" value="mRNA decapping enzyme DcpS N-terminal domain"/>
    <property type="match status" value="1"/>
</dbReference>
<evidence type="ECO:0000256" key="14">
    <source>
        <dbReference type="ARBA" id="ARBA00048222"/>
    </source>
</evidence>
<dbReference type="Gene3D" id="3.30.200.40">
    <property type="entry name" value="Scavenger mRNA decapping enzyme, N-terminal domain"/>
    <property type="match status" value="1"/>
</dbReference>
<evidence type="ECO:0000256" key="8">
    <source>
        <dbReference type="ARBA" id="ARBA00022553"/>
    </source>
</evidence>
<evidence type="ECO:0000256" key="16">
    <source>
        <dbReference type="PIRSR" id="PIRSR028973-1"/>
    </source>
</evidence>
<feature type="binding site" evidence="17">
    <location>
        <position position="187"/>
    </location>
    <ligand>
        <name>substrate</name>
    </ligand>
</feature>
<feature type="binding site" evidence="17">
    <location>
        <begin position="248"/>
        <end position="259"/>
    </location>
    <ligand>
        <name>substrate</name>
    </ligand>
</feature>
<feature type="binding site" evidence="17">
    <location>
        <position position="155"/>
    </location>
    <ligand>
        <name>substrate</name>
    </ligand>
</feature>
<dbReference type="InterPro" id="IPR036265">
    <property type="entry name" value="HIT-like_sf"/>
</dbReference>
<comment type="subcellular location">
    <subcellularLocation>
        <location evidence="2">Cytoplasm</location>
    </subcellularLocation>
    <subcellularLocation>
        <location evidence="1 15">Nucleus</location>
    </subcellularLocation>
</comment>
<evidence type="ECO:0000256" key="10">
    <source>
        <dbReference type="ARBA" id="ARBA00022801"/>
    </source>
</evidence>
<dbReference type="InterPro" id="IPR008594">
    <property type="entry name" value="DcpS/DCS2"/>
</dbReference>
<dbReference type="Gene3D" id="3.30.428.10">
    <property type="entry name" value="HIT-like"/>
    <property type="match status" value="1"/>
</dbReference>
<evidence type="ECO:0000256" key="4">
    <source>
        <dbReference type="ARBA" id="ARBA00011140"/>
    </source>
</evidence>
<dbReference type="GO" id="GO:0006397">
    <property type="term" value="P:mRNA processing"/>
    <property type="evidence" value="ECO:0007669"/>
    <property type="project" value="UniProtKB-KW"/>
</dbReference>
<keyword evidence="10 15" id="KW-0378">Hydrolase</keyword>
<evidence type="ECO:0000313" key="18">
    <source>
        <dbReference type="EMBL" id="KAK3103331.1"/>
    </source>
</evidence>
<organism evidence="18 19">
    <name type="scientific">Pinctada imbricata</name>
    <name type="common">Atlantic pearl-oyster</name>
    <name type="synonym">Pinctada martensii</name>
    <dbReference type="NCBI Taxonomy" id="66713"/>
    <lineage>
        <taxon>Eukaryota</taxon>
        <taxon>Metazoa</taxon>
        <taxon>Spiralia</taxon>
        <taxon>Lophotrochozoa</taxon>
        <taxon>Mollusca</taxon>
        <taxon>Bivalvia</taxon>
        <taxon>Autobranchia</taxon>
        <taxon>Pteriomorphia</taxon>
        <taxon>Pterioida</taxon>
        <taxon>Pterioidea</taxon>
        <taxon>Pteriidae</taxon>
        <taxon>Pinctada</taxon>
    </lineage>
</organism>
<evidence type="ECO:0000313" key="19">
    <source>
        <dbReference type="Proteomes" id="UP001186944"/>
    </source>
</evidence>
<dbReference type="SUPFAM" id="SSF54197">
    <property type="entry name" value="HIT-like"/>
    <property type="match status" value="1"/>
</dbReference>
<feature type="binding site" evidence="17">
    <location>
        <position position="165"/>
    </location>
    <ligand>
        <name>substrate</name>
    </ligand>
</feature>
<accession>A0AA88YKH5</accession>
<keyword evidence="19" id="KW-1185">Reference proteome</keyword>
<dbReference type="FunFam" id="3.30.428.10:FF:000006">
    <property type="entry name" value="m7GpppX diphosphatase"/>
    <property type="match status" value="1"/>
</dbReference>
<dbReference type="GO" id="GO:0140932">
    <property type="term" value="F:5'-(N(7)-methyl 5'-triphosphoguanosine)-[mRNA] diphosphatase activity"/>
    <property type="evidence" value="ECO:0007669"/>
    <property type="project" value="UniProtKB-EC"/>
</dbReference>
<evidence type="ECO:0000256" key="13">
    <source>
        <dbReference type="ARBA" id="ARBA00023242"/>
    </source>
</evidence>
<comment type="similarity">
    <text evidence="3 15">Belongs to the HIT family.</text>
</comment>
<keyword evidence="8" id="KW-0597">Phosphoprotein</keyword>
<feature type="binding site" evidence="17">
    <location>
        <position position="185"/>
    </location>
    <ligand>
        <name>substrate</name>
    </ligand>
</feature>
<dbReference type="GO" id="GO:0000932">
    <property type="term" value="C:P-body"/>
    <property type="evidence" value="ECO:0007669"/>
    <property type="project" value="TreeGrafter"/>
</dbReference>
<keyword evidence="13 15" id="KW-0539">Nucleus</keyword>
<comment type="subunit">
    <text evidence="4">Homodimer. Associates with components of the exosome multienzyme ribonuclease complex, such as EXOSC3 and EXOSC4. Interacts with NDOR1.</text>
</comment>
<evidence type="ECO:0000256" key="12">
    <source>
        <dbReference type="ARBA" id="ARBA00023187"/>
    </source>
</evidence>
<dbReference type="PIRSF" id="PIRSF028973">
    <property type="entry name" value="Scavenger_mRNA_decap_enz"/>
    <property type="match status" value="1"/>
</dbReference>
<dbReference type="GO" id="GO:0000290">
    <property type="term" value="P:deadenylation-dependent decapping of nuclear-transcribed mRNA"/>
    <property type="evidence" value="ECO:0007669"/>
    <property type="project" value="UniProtKB-UniRule"/>
</dbReference>
<evidence type="ECO:0000256" key="11">
    <source>
        <dbReference type="ARBA" id="ARBA00022990"/>
    </source>
</evidence>
<evidence type="ECO:0000256" key="7">
    <source>
        <dbReference type="ARBA" id="ARBA00022490"/>
    </source>
</evidence>
<dbReference type="EMBL" id="VSWD01000005">
    <property type="protein sequence ID" value="KAK3103331.1"/>
    <property type="molecule type" value="Genomic_DNA"/>
</dbReference>
<evidence type="ECO:0000256" key="6">
    <source>
        <dbReference type="ARBA" id="ARBA00015636"/>
    </source>
</evidence>
<dbReference type="GO" id="GO:0000340">
    <property type="term" value="F:RNA 7-methylguanosine cap binding"/>
    <property type="evidence" value="ECO:0007669"/>
    <property type="project" value="UniProtKB-UniRule"/>
</dbReference>
<dbReference type="EC" id="3.6.1.59" evidence="5 15"/>
<evidence type="ECO:0000256" key="17">
    <source>
        <dbReference type="PIRSR" id="PIRSR028973-2"/>
    </source>
</evidence>
<proteinExistence type="inferred from homology"/>
<dbReference type="Pfam" id="PF05652">
    <property type="entry name" value="DcpS"/>
    <property type="match status" value="1"/>
</dbReference>
<keyword evidence="7" id="KW-0963">Cytoplasm</keyword>
<dbReference type="PANTHER" id="PTHR12978">
    <property type="entry name" value="HISTIDINE TRIAD HIT PROTEIN MEMBER"/>
    <property type="match status" value="1"/>
</dbReference>
<keyword evidence="9 15" id="KW-0507">mRNA processing</keyword>
<keyword evidence="11" id="KW-0007">Acetylation</keyword>
<keyword evidence="12" id="KW-0508">mRNA splicing</keyword>
<evidence type="ECO:0000256" key="2">
    <source>
        <dbReference type="ARBA" id="ARBA00004496"/>
    </source>
</evidence>